<name>A0A8S4SM16_9NEOP</name>
<accession>A0A8S4SM16</accession>
<keyword evidence="2" id="KW-1185">Reference proteome</keyword>
<proteinExistence type="predicted"/>
<dbReference type="Proteomes" id="UP000838756">
    <property type="component" value="Unassembled WGS sequence"/>
</dbReference>
<dbReference type="EMBL" id="CAKXAJ010026562">
    <property type="protein sequence ID" value="CAH2270085.1"/>
    <property type="molecule type" value="Genomic_DNA"/>
</dbReference>
<gene>
    <name evidence="1" type="primary">jg16545</name>
    <name evidence="1" type="ORF">PAEG_LOCUS28009</name>
</gene>
<reference evidence="1" key="1">
    <citation type="submission" date="2022-03" db="EMBL/GenBank/DDBJ databases">
        <authorList>
            <person name="Lindestad O."/>
        </authorList>
    </citation>
    <scope>NUCLEOTIDE SEQUENCE</scope>
</reference>
<organism evidence="1 2">
    <name type="scientific">Pararge aegeria aegeria</name>
    <dbReference type="NCBI Taxonomy" id="348720"/>
    <lineage>
        <taxon>Eukaryota</taxon>
        <taxon>Metazoa</taxon>
        <taxon>Ecdysozoa</taxon>
        <taxon>Arthropoda</taxon>
        <taxon>Hexapoda</taxon>
        <taxon>Insecta</taxon>
        <taxon>Pterygota</taxon>
        <taxon>Neoptera</taxon>
        <taxon>Endopterygota</taxon>
        <taxon>Lepidoptera</taxon>
        <taxon>Glossata</taxon>
        <taxon>Ditrysia</taxon>
        <taxon>Papilionoidea</taxon>
        <taxon>Nymphalidae</taxon>
        <taxon>Satyrinae</taxon>
        <taxon>Satyrini</taxon>
        <taxon>Parargina</taxon>
        <taxon>Pararge</taxon>
    </lineage>
</organism>
<evidence type="ECO:0000313" key="1">
    <source>
        <dbReference type="EMBL" id="CAH2270085.1"/>
    </source>
</evidence>
<sequence>MDKLKKIIIKIRANVRKVALSNMTQRALLPVGTSLKKFGVSVQKRALHGGRYYKAEDDITVPQRGHHNDTYCRSSNHRTHPSRLNIRHVSNVNNGETIGEVRRQTTSYVTAARTTTARDGITDSPLCRACMEADEDRPEPSVPSPEEEEEEVHEIKHLHYDINKTIIHKELQQRIRKNKTTFSNGMAEIGDPHTLIYSTVSQLYKNYQRTIFLDFF</sequence>
<protein>
    <submittedName>
        <fullName evidence="1">Jg16545 protein</fullName>
    </submittedName>
</protein>
<evidence type="ECO:0000313" key="2">
    <source>
        <dbReference type="Proteomes" id="UP000838756"/>
    </source>
</evidence>
<dbReference type="AlphaFoldDB" id="A0A8S4SM16"/>
<comment type="caution">
    <text evidence="1">The sequence shown here is derived from an EMBL/GenBank/DDBJ whole genome shotgun (WGS) entry which is preliminary data.</text>
</comment>